<feature type="non-terminal residue" evidence="2">
    <location>
        <position position="1"/>
    </location>
</feature>
<protein>
    <submittedName>
        <fullName evidence="2">Double-stranded RNA-binding protein Staufen-like protein 1</fullName>
    </submittedName>
</protein>
<keyword evidence="3" id="KW-1185">Reference proteome</keyword>
<evidence type="ECO:0000313" key="3">
    <source>
        <dbReference type="Proteomes" id="UP001059041"/>
    </source>
</evidence>
<sequence>AALNILKLLSELDQQLSDRTANGQISGCSKQDIEGDPLLKPANSSTIGKTLDSTV</sequence>
<organism evidence="2 3">
    <name type="scientific">Triplophysa rosa</name>
    <name type="common">Cave loach</name>
    <dbReference type="NCBI Taxonomy" id="992332"/>
    <lineage>
        <taxon>Eukaryota</taxon>
        <taxon>Metazoa</taxon>
        <taxon>Chordata</taxon>
        <taxon>Craniata</taxon>
        <taxon>Vertebrata</taxon>
        <taxon>Euteleostomi</taxon>
        <taxon>Actinopterygii</taxon>
        <taxon>Neopterygii</taxon>
        <taxon>Teleostei</taxon>
        <taxon>Ostariophysi</taxon>
        <taxon>Cypriniformes</taxon>
        <taxon>Nemacheilidae</taxon>
        <taxon>Triplophysa</taxon>
    </lineage>
</organism>
<dbReference type="EMBL" id="JAFHDT010000985">
    <property type="protein sequence ID" value="KAI7789206.1"/>
    <property type="molecule type" value="Genomic_DNA"/>
</dbReference>
<feature type="compositionally biased region" description="Polar residues" evidence="1">
    <location>
        <begin position="42"/>
        <end position="55"/>
    </location>
</feature>
<evidence type="ECO:0000256" key="1">
    <source>
        <dbReference type="SAM" id="MobiDB-lite"/>
    </source>
</evidence>
<proteinExistence type="predicted"/>
<evidence type="ECO:0000313" key="2">
    <source>
        <dbReference type="EMBL" id="KAI7789206.1"/>
    </source>
</evidence>
<feature type="region of interest" description="Disordered" evidence="1">
    <location>
        <begin position="21"/>
        <end position="55"/>
    </location>
</feature>
<gene>
    <name evidence="2" type="ORF">IRJ41_002386</name>
</gene>
<accession>A0A9W7T2L5</accession>
<reference evidence="2" key="1">
    <citation type="submission" date="2021-02" db="EMBL/GenBank/DDBJ databases">
        <title>Comparative genomics reveals that relaxation of natural selection precedes convergent phenotypic evolution of cavefish.</title>
        <authorList>
            <person name="Peng Z."/>
        </authorList>
    </citation>
    <scope>NUCLEOTIDE SEQUENCE</scope>
    <source>
        <tissue evidence="2">Muscle</tissue>
    </source>
</reference>
<comment type="caution">
    <text evidence="2">The sequence shown here is derived from an EMBL/GenBank/DDBJ whole genome shotgun (WGS) entry which is preliminary data.</text>
</comment>
<dbReference type="AlphaFoldDB" id="A0A9W7T2L5"/>
<name>A0A9W7T2L5_TRIRA</name>
<dbReference type="Proteomes" id="UP001059041">
    <property type="component" value="Unassembled WGS sequence"/>
</dbReference>